<dbReference type="Proteomes" id="UP000823388">
    <property type="component" value="Chromosome 5N"/>
</dbReference>
<reference evidence="1 2" key="1">
    <citation type="submission" date="2020-05" db="EMBL/GenBank/DDBJ databases">
        <title>WGS assembly of Panicum virgatum.</title>
        <authorList>
            <person name="Lovell J.T."/>
            <person name="Jenkins J."/>
            <person name="Shu S."/>
            <person name="Juenger T.E."/>
            <person name="Schmutz J."/>
        </authorList>
    </citation>
    <scope>NUCLEOTIDE SEQUENCE [LARGE SCALE GENOMIC DNA]</scope>
    <source>
        <strain evidence="2">cv. AP13</strain>
    </source>
</reference>
<gene>
    <name evidence="1" type="ORF">PVAP13_5NG186881</name>
</gene>
<keyword evidence="2" id="KW-1185">Reference proteome</keyword>
<dbReference type="AlphaFoldDB" id="A0A8T0RUA7"/>
<evidence type="ECO:0000313" key="2">
    <source>
        <dbReference type="Proteomes" id="UP000823388"/>
    </source>
</evidence>
<accession>A0A8T0RUA7</accession>
<evidence type="ECO:0000313" key="1">
    <source>
        <dbReference type="EMBL" id="KAG2587989.1"/>
    </source>
</evidence>
<sequence>MGVSLPLHLKVLKINVMWPPTGAICIPSMKLAEHNMQLSIVLFTLTCNPDCPVFFFLYDHKKSESVIIKV</sequence>
<dbReference type="EMBL" id="CM029046">
    <property type="protein sequence ID" value="KAG2587989.1"/>
    <property type="molecule type" value="Genomic_DNA"/>
</dbReference>
<protein>
    <submittedName>
        <fullName evidence="1">Uncharacterized protein</fullName>
    </submittedName>
</protein>
<name>A0A8T0RUA7_PANVG</name>
<organism evidence="1 2">
    <name type="scientific">Panicum virgatum</name>
    <name type="common">Blackwell switchgrass</name>
    <dbReference type="NCBI Taxonomy" id="38727"/>
    <lineage>
        <taxon>Eukaryota</taxon>
        <taxon>Viridiplantae</taxon>
        <taxon>Streptophyta</taxon>
        <taxon>Embryophyta</taxon>
        <taxon>Tracheophyta</taxon>
        <taxon>Spermatophyta</taxon>
        <taxon>Magnoliopsida</taxon>
        <taxon>Liliopsida</taxon>
        <taxon>Poales</taxon>
        <taxon>Poaceae</taxon>
        <taxon>PACMAD clade</taxon>
        <taxon>Panicoideae</taxon>
        <taxon>Panicodae</taxon>
        <taxon>Paniceae</taxon>
        <taxon>Panicinae</taxon>
        <taxon>Panicum</taxon>
        <taxon>Panicum sect. Hiantes</taxon>
    </lineage>
</organism>
<comment type="caution">
    <text evidence="1">The sequence shown here is derived from an EMBL/GenBank/DDBJ whole genome shotgun (WGS) entry which is preliminary data.</text>
</comment>
<proteinExistence type="predicted"/>